<reference evidence="1" key="1">
    <citation type="submission" date="2021-02" db="EMBL/GenBank/DDBJ databases">
        <authorList>
            <consortium name="DOE Joint Genome Institute"/>
            <person name="Ahrendt S."/>
            <person name="Looney B.P."/>
            <person name="Miyauchi S."/>
            <person name="Morin E."/>
            <person name="Drula E."/>
            <person name="Courty P.E."/>
            <person name="Chicoki N."/>
            <person name="Fauchery L."/>
            <person name="Kohler A."/>
            <person name="Kuo A."/>
            <person name="Labutti K."/>
            <person name="Pangilinan J."/>
            <person name="Lipzen A."/>
            <person name="Riley R."/>
            <person name="Andreopoulos W."/>
            <person name="He G."/>
            <person name="Johnson J."/>
            <person name="Barry K.W."/>
            <person name="Grigoriev I.V."/>
            <person name="Nagy L."/>
            <person name="Hibbett D."/>
            <person name="Henrissat B."/>
            <person name="Matheny P.B."/>
            <person name="Labbe J."/>
            <person name="Martin F."/>
        </authorList>
    </citation>
    <scope>NUCLEOTIDE SEQUENCE</scope>
    <source>
        <strain evidence="1">EC-137</strain>
    </source>
</reference>
<reference evidence="1" key="2">
    <citation type="journal article" date="2022" name="New Phytol.">
        <title>Evolutionary transition to the ectomycorrhizal habit in the genomes of a hyperdiverse lineage of mushroom-forming fungi.</title>
        <authorList>
            <person name="Looney B."/>
            <person name="Miyauchi S."/>
            <person name="Morin E."/>
            <person name="Drula E."/>
            <person name="Courty P.E."/>
            <person name="Kohler A."/>
            <person name="Kuo A."/>
            <person name="LaButti K."/>
            <person name="Pangilinan J."/>
            <person name="Lipzen A."/>
            <person name="Riley R."/>
            <person name="Andreopoulos W."/>
            <person name="He G."/>
            <person name="Johnson J."/>
            <person name="Nolan M."/>
            <person name="Tritt A."/>
            <person name="Barry K.W."/>
            <person name="Grigoriev I.V."/>
            <person name="Nagy L.G."/>
            <person name="Hibbett D."/>
            <person name="Henrissat B."/>
            <person name="Matheny P.B."/>
            <person name="Labbe J."/>
            <person name="Martin F.M."/>
        </authorList>
    </citation>
    <scope>NUCLEOTIDE SEQUENCE</scope>
    <source>
        <strain evidence="1">EC-137</strain>
    </source>
</reference>
<accession>A0ACB8Q9H7</accession>
<dbReference type="Proteomes" id="UP000814128">
    <property type="component" value="Unassembled WGS sequence"/>
</dbReference>
<keyword evidence="2" id="KW-1185">Reference proteome</keyword>
<protein>
    <submittedName>
        <fullName evidence="1">Dehydrogenase</fullName>
    </submittedName>
</protein>
<evidence type="ECO:0000313" key="1">
    <source>
        <dbReference type="EMBL" id="KAI0028449.1"/>
    </source>
</evidence>
<comment type="caution">
    <text evidence="1">The sequence shown here is derived from an EMBL/GenBank/DDBJ whole genome shotgun (WGS) entry which is preliminary data.</text>
</comment>
<dbReference type="EMBL" id="MU273751">
    <property type="protein sequence ID" value="KAI0028449.1"/>
    <property type="molecule type" value="Genomic_DNA"/>
</dbReference>
<sequence>MAPARHIAAVIAGGGPVELKEVDVLKPGENEVLVKVVAAALNPTDWKYALSPDCVGNVSGCDLAGVIEELGPGAEAYRKVGERVTTCVVGAHSANGAYSQYVVAKANLFVAVPDSLSFEEIVQFPVAVFTACQCLYQSLRLSILPGPAASEPTQILVYGGSSSVGGFAVQMAKLGGLKVHATCSPKNFDLVRGYGADEVYDYRDPEAPQKIKAATGGKLKYAVDAISEHGSDKFVSGALSDEGGKIACVLPYTSLPRANIEPILSIVSDLAFDRPGSGVSYVEDGPKYAKMITDLIAQGKLKPAPILIMSKGLASVSEAFQYMMEGKVSGKKVIFRIADTPGL</sequence>
<evidence type="ECO:0000313" key="2">
    <source>
        <dbReference type="Proteomes" id="UP000814128"/>
    </source>
</evidence>
<proteinExistence type="predicted"/>
<organism evidence="1 2">
    <name type="scientific">Vararia minispora EC-137</name>
    <dbReference type="NCBI Taxonomy" id="1314806"/>
    <lineage>
        <taxon>Eukaryota</taxon>
        <taxon>Fungi</taxon>
        <taxon>Dikarya</taxon>
        <taxon>Basidiomycota</taxon>
        <taxon>Agaricomycotina</taxon>
        <taxon>Agaricomycetes</taxon>
        <taxon>Russulales</taxon>
        <taxon>Lachnocladiaceae</taxon>
        <taxon>Vararia</taxon>
    </lineage>
</organism>
<name>A0ACB8Q9H7_9AGAM</name>
<gene>
    <name evidence="1" type="ORF">K488DRAFT_89718</name>
</gene>